<protein>
    <submittedName>
        <fullName evidence="3">Glycosyltransferase</fullName>
        <ecNumber evidence="3">2.4.-.-</ecNumber>
    </submittedName>
</protein>
<evidence type="ECO:0000313" key="4">
    <source>
        <dbReference type="Proteomes" id="UP001485459"/>
    </source>
</evidence>
<gene>
    <name evidence="3" type="ORF">WJU16_11550</name>
</gene>
<dbReference type="SUPFAM" id="SSF53756">
    <property type="entry name" value="UDP-Glycosyltransferase/glycogen phosphorylase"/>
    <property type="match status" value="1"/>
</dbReference>
<keyword evidence="1 3" id="KW-0808">Transferase</keyword>
<keyword evidence="3" id="KW-0328">Glycosyltransferase</keyword>
<dbReference type="EC" id="2.4.-.-" evidence="3"/>
<evidence type="ECO:0000256" key="1">
    <source>
        <dbReference type="ARBA" id="ARBA00022679"/>
    </source>
</evidence>
<dbReference type="Proteomes" id="UP001485459">
    <property type="component" value="Chromosome"/>
</dbReference>
<dbReference type="EMBL" id="CP149822">
    <property type="protein sequence ID" value="WZN43660.1"/>
    <property type="molecule type" value="Genomic_DNA"/>
</dbReference>
<sequence length="356" mass="39424">MRIAVNALPLMQDTPADTGNVPTEMLVRIARLHPDVEFVLIAAGPWLPAEPLPLNVQVAVCKPLFKGKAGQFIWRRYQWPKMVKKVQADRVLYFNDVLPIPFDVDAFLVMTRTGILPFGATTDENIRRFKAVGVFSEFTKEQLTNRFPRVSDRIRMLTPGVSEVFVALNWEEREEVKREYADGMEYYLAVGSIDPSNNIIPLLKAFSMLKKRLRSSIKLILAGQATAEGEDIVQALQTYKFRQDVIWIKDADAETLARLMGGAYAIVHTAGADGLAVPILAGQKCKVPAVALYAGASPEAGQDAALNSVPDDVTDLSEKMSALYKDEMLRSRLLNHIGHVPSWDDAAETLGQIVTA</sequence>
<name>A0ABZ2YVR1_9BACT</name>
<dbReference type="RefSeq" id="WP_341838463.1">
    <property type="nucleotide sequence ID" value="NZ_CP149822.1"/>
</dbReference>
<feature type="domain" description="Glycosyl transferase family 1" evidence="2">
    <location>
        <begin position="179"/>
        <end position="333"/>
    </location>
</feature>
<dbReference type="Gene3D" id="3.40.50.2000">
    <property type="entry name" value="Glycogen Phosphorylase B"/>
    <property type="match status" value="1"/>
</dbReference>
<evidence type="ECO:0000259" key="2">
    <source>
        <dbReference type="Pfam" id="PF00534"/>
    </source>
</evidence>
<reference evidence="4" key="1">
    <citation type="submission" date="2024-03" db="EMBL/GenBank/DDBJ databases">
        <title>Chitinophaga horti sp. nov., isolated from garden soil.</title>
        <authorList>
            <person name="Lee D.S."/>
            <person name="Han D.M."/>
            <person name="Baek J.H."/>
            <person name="Choi D.G."/>
            <person name="Jeon J.H."/>
            <person name="Jeon C.O."/>
        </authorList>
    </citation>
    <scope>NUCLEOTIDE SEQUENCE [LARGE SCALE GENOMIC DNA]</scope>
    <source>
        <strain evidence="4">GPA1</strain>
    </source>
</reference>
<evidence type="ECO:0000313" key="3">
    <source>
        <dbReference type="EMBL" id="WZN43660.1"/>
    </source>
</evidence>
<dbReference type="PANTHER" id="PTHR46401">
    <property type="entry name" value="GLYCOSYLTRANSFERASE WBBK-RELATED"/>
    <property type="match status" value="1"/>
</dbReference>
<accession>A0ABZ2YVR1</accession>
<keyword evidence="4" id="KW-1185">Reference proteome</keyword>
<dbReference type="GO" id="GO:0016757">
    <property type="term" value="F:glycosyltransferase activity"/>
    <property type="evidence" value="ECO:0007669"/>
    <property type="project" value="UniProtKB-KW"/>
</dbReference>
<organism evidence="3 4">
    <name type="scientific">Chitinophaga pollutisoli</name>
    <dbReference type="NCBI Taxonomy" id="3133966"/>
    <lineage>
        <taxon>Bacteria</taxon>
        <taxon>Pseudomonadati</taxon>
        <taxon>Bacteroidota</taxon>
        <taxon>Chitinophagia</taxon>
        <taxon>Chitinophagales</taxon>
        <taxon>Chitinophagaceae</taxon>
        <taxon>Chitinophaga</taxon>
    </lineage>
</organism>
<dbReference type="PANTHER" id="PTHR46401:SF2">
    <property type="entry name" value="GLYCOSYLTRANSFERASE WBBK-RELATED"/>
    <property type="match status" value="1"/>
</dbReference>
<dbReference type="Pfam" id="PF00534">
    <property type="entry name" value="Glycos_transf_1"/>
    <property type="match status" value="1"/>
</dbReference>
<proteinExistence type="predicted"/>
<dbReference type="InterPro" id="IPR001296">
    <property type="entry name" value="Glyco_trans_1"/>
</dbReference>